<dbReference type="InterPro" id="IPR003838">
    <property type="entry name" value="ABC3_permease_C"/>
</dbReference>
<dbReference type="PANTHER" id="PTHR30572">
    <property type="entry name" value="MEMBRANE COMPONENT OF TRANSPORTER-RELATED"/>
    <property type="match status" value="1"/>
</dbReference>
<dbReference type="RefSeq" id="WP_242936985.1">
    <property type="nucleotide sequence ID" value="NZ_CP094326.1"/>
</dbReference>
<feature type="transmembrane region" description="Helical" evidence="6">
    <location>
        <begin position="434"/>
        <end position="453"/>
    </location>
</feature>
<feature type="transmembrane region" description="Helical" evidence="6">
    <location>
        <begin position="773"/>
        <end position="794"/>
    </location>
</feature>
<evidence type="ECO:0000256" key="2">
    <source>
        <dbReference type="ARBA" id="ARBA00022475"/>
    </source>
</evidence>
<keyword evidence="5 6" id="KW-0472">Membrane</keyword>
<feature type="transmembrane region" description="Helical" evidence="6">
    <location>
        <begin position="292"/>
        <end position="318"/>
    </location>
</feature>
<keyword evidence="4 6" id="KW-1133">Transmembrane helix</keyword>
<feature type="transmembrane region" description="Helical" evidence="6">
    <location>
        <begin position="385"/>
        <end position="409"/>
    </location>
</feature>
<comment type="subcellular location">
    <subcellularLocation>
        <location evidence="1">Cell membrane</location>
        <topology evidence="1">Multi-pass membrane protein</topology>
    </subcellularLocation>
</comment>
<gene>
    <name evidence="9" type="ORF">MQE36_16050</name>
</gene>
<name>A0ABY3YL69_9FLAO</name>
<dbReference type="EMBL" id="CP094326">
    <property type="protein sequence ID" value="UNY98579.1"/>
    <property type="molecule type" value="Genomic_DNA"/>
</dbReference>
<organism evidence="9 10">
    <name type="scientific">Zhouia spongiae</name>
    <dbReference type="NCBI Taxonomy" id="2202721"/>
    <lineage>
        <taxon>Bacteria</taxon>
        <taxon>Pseudomonadati</taxon>
        <taxon>Bacteroidota</taxon>
        <taxon>Flavobacteriia</taxon>
        <taxon>Flavobacteriales</taxon>
        <taxon>Flavobacteriaceae</taxon>
        <taxon>Zhouia</taxon>
    </lineage>
</organism>
<feature type="transmembrane region" description="Helical" evidence="6">
    <location>
        <begin position="20"/>
        <end position="41"/>
    </location>
</feature>
<feature type="transmembrane region" description="Helical" evidence="6">
    <location>
        <begin position="742"/>
        <end position="761"/>
    </location>
</feature>
<dbReference type="InterPro" id="IPR050250">
    <property type="entry name" value="Macrolide_Exporter_MacB"/>
</dbReference>
<evidence type="ECO:0000256" key="4">
    <source>
        <dbReference type="ARBA" id="ARBA00022989"/>
    </source>
</evidence>
<evidence type="ECO:0000256" key="3">
    <source>
        <dbReference type="ARBA" id="ARBA00022692"/>
    </source>
</evidence>
<feature type="domain" description="ABC3 transporter permease C-terminal" evidence="7">
    <location>
        <begin position="694"/>
        <end position="806"/>
    </location>
</feature>
<feature type="transmembrane region" description="Helical" evidence="6">
    <location>
        <begin position="693"/>
        <end position="714"/>
    </location>
</feature>
<feature type="domain" description="ABC3 transporter permease C-terminal" evidence="7">
    <location>
        <begin position="298"/>
        <end position="405"/>
    </location>
</feature>
<reference evidence="9 10" key="1">
    <citation type="journal article" date="2018" name="Int. J. Syst. Evol. Microbiol.">
        <title>Zhouia spongiae sp. nov., isolated from a marine sponge.</title>
        <authorList>
            <person name="Zhuang L."/>
            <person name="Lin B."/>
            <person name="Qin F."/>
            <person name="Luo L."/>
        </authorList>
    </citation>
    <scope>NUCLEOTIDE SEQUENCE [LARGE SCALE GENOMIC DNA]</scope>
    <source>
        <strain evidence="9 10">HN-Y44</strain>
    </source>
</reference>
<dbReference type="PANTHER" id="PTHR30572:SF18">
    <property type="entry name" value="ABC-TYPE MACROLIDE FAMILY EXPORT SYSTEM PERMEASE COMPONENT 2"/>
    <property type="match status" value="1"/>
</dbReference>
<evidence type="ECO:0000256" key="1">
    <source>
        <dbReference type="ARBA" id="ARBA00004651"/>
    </source>
</evidence>
<accession>A0ABY3YL69</accession>
<feature type="domain" description="MacB-like periplasmic core" evidence="8">
    <location>
        <begin position="21"/>
        <end position="205"/>
    </location>
</feature>
<protein>
    <submittedName>
        <fullName evidence="9">ABC transporter permease</fullName>
    </submittedName>
</protein>
<evidence type="ECO:0000259" key="8">
    <source>
        <dbReference type="Pfam" id="PF12704"/>
    </source>
</evidence>
<keyword evidence="3 6" id="KW-0812">Transmembrane</keyword>
<keyword evidence="10" id="KW-1185">Reference proteome</keyword>
<evidence type="ECO:0000256" key="6">
    <source>
        <dbReference type="SAM" id="Phobius"/>
    </source>
</evidence>
<dbReference type="Pfam" id="PF12704">
    <property type="entry name" value="MacB_PCD"/>
    <property type="match status" value="1"/>
</dbReference>
<evidence type="ECO:0000259" key="7">
    <source>
        <dbReference type="Pfam" id="PF02687"/>
    </source>
</evidence>
<feature type="transmembrane region" description="Helical" evidence="6">
    <location>
        <begin position="339"/>
        <end position="365"/>
    </location>
</feature>
<evidence type="ECO:0000256" key="5">
    <source>
        <dbReference type="ARBA" id="ARBA00023136"/>
    </source>
</evidence>
<proteinExistence type="predicted"/>
<dbReference type="InterPro" id="IPR025857">
    <property type="entry name" value="MacB_PCD"/>
</dbReference>
<dbReference type="Pfam" id="PF02687">
    <property type="entry name" value="FtsX"/>
    <property type="match status" value="2"/>
</dbReference>
<sequence>MLFKILREYLRRITRNYKIYAVSILGMSVAIVASFHIYHFVYKELSVDTFHSKRKEIYRVLQTRPSSSNRSEMTPPPMGRYLKDKLPEVNDYARVLTNNAPISLVLNGEKTEQEIMYVEPSFFDLFDFKLIEGNLQTFKDDENSIILSQRKARELFKNGEALGKVLKAYNNSSSQDKEYLVAGIIENIPKNATLQSDVFLNIKSHPLISYTDTREEVGWRIGIADLYLHLPHVEKVKDFANKIGETLYTKAKNGGVEEVDENNFMYELQRLDNIYFDSFDITNQKKKGSKQFIGVLILIGSLTLLLAVFNYVLMNLGLSLNRTGEFRIRRNLGISKLNIYVLLLFESVFNILICFILTLLTYPFLNSVFNKLIKTDYEFSWHNDKMLIVSYLLIIFVVGLVIGTLEFAMSYKAIFVNRKNENGKWGSSWFSKKVIIGFQLVLLIGLMSSIFLIRKQVQYIETKDLGFDKNVVTVSPYGVDGEVLMNELKAKSYINDVAVGDILFRSQFNLEDIEIRSSKNQIKGMMVRGDTNYLKTYNLKLIQGRNIKSTRKPIISNTFQVVGWTPEKTDELIEVIVNEEFVKRANLKKPLGTVFTSTNINNAIIVGVFKNIYNTPLYSPVYPVIIGYGFDNFPMQFLQVSYDENHKEELIQLLLDIKKEETYNNNTKDNILHKVDYESVYEKELQLKKSLEAFTVIVLFISLLGLVAISLFMTESKTKEIGIRKVNGAAITEIMLLLNKDFVKWVGIAFVIACPISYYAMSRWLENFAHKTALSWWVFASAGLCTLVIALFTVSWQTYRAATRNPVESLRDE</sequence>
<evidence type="ECO:0000313" key="9">
    <source>
        <dbReference type="EMBL" id="UNY98579.1"/>
    </source>
</evidence>
<keyword evidence="2" id="KW-1003">Cell membrane</keyword>
<dbReference type="Proteomes" id="UP000829476">
    <property type="component" value="Chromosome"/>
</dbReference>
<evidence type="ECO:0000313" key="10">
    <source>
        <dbReference type="Proteomes" id="UP000829476"/>
    </source>
</evidence>